<keyword evidence="4" id="KW-0560">Oxidoreductase</keyword>
<gene>
    <name evidence="7" type="ORF">GQE98_09880</name>
</gene>
<evidence type="ECO:0000256" key="4">
    <source>
        <dbReference type="ARBA" id="ARBA00023002"/>
    </source>
</evidence>
<dbReference type="GO" id="GO:0046872">
    <property type="term" value="F:metal ion binding"/>
    <property type="evidence" value="ECO:0007669"/>
    <property type="project" value="UniProtKB-KW"/>
</dbReference>
<dbReference type="GO" id="GO:0000908">
    <property type="term" value="F:taurine dioxygenase activity"/>
    <property type="evidence" value="ECO:0007669"/>
    <property type="project" value="TreeGrafter"/>
</dbReference>
<dbReference type="PANTHER" id="PTHR30468">
    <property type="entry name" value="ALPHA-KETOGLUTARATE-DEPENDENT SULFONATE DIOXYGENASE"/>
    <property type="match status" value="1"/>
</dbReference>
<keyword evidence="2" id="KW-0479">Metal-binding</keyword>
<dbReference type="InterPro" id="IPR042098">
    <property type="entry name" value="TauD-like_sf"/>
</dbReference>
<dbReference type="SUPFAM" id="SSF51197">
    <property type="entry name" value="Clavaminate synthase-like"/>
    <property type="match status" value="1"/>
</dbReference>
<name>A0A6L8W907_9PROT</name>
<evidence type="ECO:0000313" key="7">
    <source>
        <dbReference type="EMBL" id="MZR30942.1"/>
    </source>
</evidence>
<dbReference type="RefSeq" id="WP_161315482.1">
    <property type="nucleotide sequence ID" value="NZ_WTUW01000002.1"/>
</dbReference>
<comment type="similarity">
    <text evidence="1">Belongs to the TfdA dioxygenase family.</text>
</comment>
<proteinExistence type="inferred from homology"/>
<dbReference type="AlphaFoldDB" id="A0A6L8W907"/>
<keyword evidence="8" id="KW-1185">Reference proteome</keyword>
<evidence type="ECO:0000256" key="2">
    <source>
        <dbReference type="ARBA" id="ARBA00022723"/>
    </source>
</evidence>
<dbReference type="Pfam" id="PF02668">
    <property type="entry name" value="TauD"/>
    <property type="match status" value="1"/>
</dbReference>
<sequence length="280" mass="31847">MITVTKIDAPCGARIEGVDLSAPIGKEDLATIRKAWMDHHVLVFPDQKLDNDDFVKFAEYLGPIGDDPFFHPIDGHEKIAAVHRYAHETGRIFADNWHSDWSFMPVPPSGTMLYGKIIPTEGGDTLFSNQHLAWEEMPPEMKERFENLTAVHSAGGAYSRDGAYSEKNFKGAMRFNISDEANKTETHPVIRNHPETGKKGIFGGGYLVDLDGMDHDSAKLRLKELYRWQGREEFVYRHKWEPDMLVLWDNRSVLHCATGGYEGQERLLHRLTIADSPAYY</sequence>
<evidence type="ECO:0000256" key="5">
    <source>
        <dbReference type="ARBA" id="ARBA00023004"/>
    </source>
</evidence>
<dbReference type="GO" id="GO:0005737">
    <property type="term" value="C:cytoplasm"/>
    <property type="evidence" value="ECO:0007669"/>
    <property type="project" value="TreeGrafter"/>
</dbReference>
<evidence type="ECO:0000313" key="8">
    <source>
        <dbReference type="Proteomes" id="UP000476030"/>
    </source>
</evidence>
<feature type="domain" description="TauD/TfdA-like" evidence="6">
    <location>
        <begin position="6"/>
        <end position="272"/>
    </location>
</feature>
<dbReference type="EMBL" id="WTUW01000002">
    <property type="protein sequence ID" value="MZR30942.1"/>
    <property type="molecule type" value="Genomic_DNA"/>
</dbReference>
<keyword evidence="3 7" id="KW-0223">Dioxygenase</keyword>
<protein>
    <submittedName>
        <fullName evidence="7">TauD/TfdA family dioxygenase</fullName>
    </submittedName>
</protein>
<reference evidence="7 8" key="1">
    <citation type="submission" date="2019-12" db="EMBL/GenBank/DDBJ databases">
        <title>Snethiella sp. nov. sp. isolated from sea sand.</title>
        <authorList>
            <person name="Kim J."/>
            <person name="Jeong S.E."/>
            <person name="Jung H.S."/>
            <person name="Jeon C.O."/>
        </authorList>
    </citation>
    <scope>NUCLEOTIDE SEQUENCE [LARGE SCALE GENOMIC DNA]</scope>
    <source>
        <strain evidence="7 8">DP05</strain>
    </source>
</reference>
<dbReference type="InterPro" id="IPR051323">
    <property type="entry name" value="AtsK-like"/>
</dbReference>
<accession>A0A6L8W907</accession>
<organism evidence="7 8">
    <name type="scientific">Sneathiella litorea</name>
    <dbReference type="NCBI Taxonomy" id="2606216"/>
    <lineage>
        <taxon>Bacteria</taxon>
        <taxon>Pseudomonadati</taxon>
        <taxon>Pseudomonadota</taxon>
        <taxon>Alphaproteobacteria</taxon>
        <taxon>Sneathiellales</taxon>
        <taxon>Sneathiellaceae</taxon>
        <taxon>Sneathiella</taxon>
    </lineage>
</organism>
<dbReference type="Gene3D" id="3.60.130.10">
    <property type="entry name" value="Clavaminate synthase-like"/>
    <property type="match status" value="1"/>
</dbReference>
<evidence type="ECO:0000256" key="3">
    <source>
        <dbReference type="ARBA" id="ARBA00022964"/>
    </source>
</evidence>
<dbReference type="InterPro" id="IPR003819">
    <property type="entry name" value="TauD/TfdA-like"/>
</dbReference>
<keyword evidence="5" id="KW-0408">Iron</keyword>
<evidence type="ECO:0000256" key="1">
    <source>
        <dbReference type="ARBA" id="ARBA00005896"/>
    </source>
</evidence>
<dbReference type="GO" id="GO:0006790">
    <property type="term" value="P:sulfur compound metabolic process"/>
    <property type="evidence" value="ECO:0007669"/>
    <property type="project" value="TreeGrafter"/>
</dbReference>
<comment type="caution">
    <text evidence="7">The sequence shown here is derived from an EMBL/GenBank/DDBJ whole genome shotgun (WGS) entry which is preliminary data.</text>
</comment>
<dbReference type="Proteomes" id="UP000476030">
    <property type="component" value="Unassembled WGS sequence"/>
</dbReference>
<evidence type="ECO:0000259" key="6">
    <source>
        <dbReference type="Pfam" id="PF02668"/>
    </source>
</evidence>
<dbReference type="PANTHER" id="PTHR30468:SF1">
    <property type="entry name" value="ALPHA-KETOGLUTARATE-DEPENDENT SULFONATE DIOXYGENASE"/>
    <property type="match status" value="1"/>
</dbReference>